<name>A0A7S1KPY7_9EUKA</name>
<feature type="region of interest" description="Disordered" evidence="1">
    <location>
        <begin position="294"/>
        <end position="314"/>
    </location>
</feature>
<organism evidence="2">
    <name type="scientific">Percolomonas cosmopolitus</name>
    <dbReference type="NCBI Taxonomy" id="63605"/>
    <lineage>
        <taxon>Eukaryota</taxon>
        <taxon>Discoba</taxon>
        <taxon>Heterolobosea</taxon>
        <taxon>Tetramitia</taxon>
        <taxon>Eutetramitia</taxon>
        <taxon>Percolomonadidae</taxon>
        <taxon>Percolomonas</taxon>
    </lineage>
</organism>
<gene>
    <name evidence="2" type="ORF">PCOS0759_LOCUS4095</name>
</gene>
<feature type="region of interest" description="Disordered" evidence="1">
    <location>
        <begin position="475"/>
        <end position="506"/>
    </location>
</feature>
<evidence type="ECO:0000313" key="2">
    <source>
        <dbReference type="EMBL" id="CAD9080855.1"/>
    </source>
</evidence>
<accession>A0A7S1KPY7</accession>
<protein>
    <submittedName>
        <fullName evidence="2">Uncharacterized protein</fullName>
    </submittedName>
</protein>
<dbReference type="AlphaFoldDB" id="A0A7S1KPY7"/>
<reference evidence="2" key="1">
    <citation type="submission" date="2021-01" db="EMBL/GenBank/DDBJ databases">
        <authorList>
            <person name="Corre E."/>
            <person name="Pelletier E."/>
            <person name="Niang G."/>
            <person name="Scheremetjew M."/>
            <person name="Finn R."/>
            <person name="Kale V."/>
            <person name="Holt S."/>
            <person name="Cochrane G."/>
            <person name="Meng A."/>
            <person name="Brown T."/>
            <person name="Cohen L."/>
        </authorList>
    </citation>
    <scope>NUCLEOTIDE SEQUENCE</scope>
    <source>
        <strain evidence="2">WS</strain>
    </source>
</reference>
<evidence type="ECO:0000256" key="1">
    <source>
        <dbReference type="SAM" id="MobiDB-lite"/>
    </source>
</evidence>
<feature type="region of interest" description="Disordered" evidence="1">
    <location>
        <begin position="255"/>
        <end position="277"/>
    </location>
</feature>
<feature type="compositionally biased region" description="Polar residues" evidence="1">
    <location>
        <begin position="258"/>
        <end position="277"/>
    </location>
</feature>
<dbReference type="EMBL" id="HBGD01004934">
    <property type="protein sequence ID" value="CAD9080855.1"/>
    <property type="molecule type" value="Transcribed_RNA"/>
</dbReference>
<proteinExistence type="predicted"/>
<sequence length="528" mass="58755">MTTHPNLLNSLLHQYHKSHSSFSILFADLPSSDRHHSNRASLASSRMMRILEASKGDLLLRGRESSALQNAPPIPNGLPPKHASSTLLYNNNNHDSSFQSKETAVDRMRKHEGMRPLSSRIGVSRNGRDSSQFSLQGQQHHINNSHSFAASQHSPVFQIDASSNRFQPLIRKTPRGEKSTDAIIQENRKRGIAAKKKRLMGKYSGSGKGATSRLRKNSGVSMGWEGSLGNMVVGTRQTVQYRERNVSEALRVVPEGAGTSQQNHHGTLSAGGESTSVSLPRDLRRFSFVRDTSRAEEMSSTRQMGNASFAPGETVSQSCIVRKKSNPHKQQSPPRPPAQAIRMKLHSPTPQNKLSRHSLHDAWLSANGKNCETIIMDSMHEITQQERPLSSEGVTIAETMDEYQAAIKEWFEREYLEKYDEIKRQIEEDPKILEEVDEEENKIPMRMSTGENADPAVLMNGLDSDDSQVSRFLGAAEGKKDVAPVPPSPRGRAPVSRRYASTQRNDIRIRTAIQDIQQDHGRGVRGGV</sequence>